<dbReference type="Proteomes" id="UP000636709">
    <property type="component" value="Unassembled WGS sequence"/>
</dbReference>
<dbReference type="PANTHER" id="PTHR47293:SF28">
    <property type="entry name" value="JACALIN-TYPE LECTIN DOMAIN-CONTAINING PROTEIN"/>
    <property type="match status" value="1"/>
</dbReference>
<dbReference type="SUPFAM" id="SSF51101">
    <property type="entry name" value="Mannose-binding lectins"/>
    <property type="match status" value="1"/>
</dbReference>
<name>A0A835EEX8_9POAL</name>
<comment type="caution">
    <text evidence="3">The sequence shown here is derived from an EMBL/GenBank/DDBJ whole genome shotgun (WGS) entry which is preliminary data.</text>
</comment>
<dbReference type="Gene3D" id="2.100.10.30">
    <property type="entry name" value="Jacalin-like lectin domain"/>
    <property type="match status" value="1"/>
</dbReference>
<protein>
    <recommendedName>
        <fullName evidence="2">Jacalin-type lectin domain-containing protein</fullName>
    </recommendedName>
</protein>
<proteinExistence type="predicted"/>
<gene>
    <name evidence="3" type="ORF">HU200_046329</name>
</gene>
<reference evidence="3" key="1">
    <citation type="submission" date="2020-07" db="EMBL/GenBank/DDBJ databases">
        <title>Genome sequence and genetic diversity analysis of an under-domesticated orphan crop, white fonio (Digitaria exilis).</title>
        <authorList>
            <person name="Bennetzen J.L."/>
            <person name="Chen S."/>
            <person name="Ma X."/>
            <person name="Wang X."/>
            <person name="Yssel A.E.J."/>
            <person name="Chaluvadi S.R."/>
            <person name="Johnson M."/>
            <person name="Gangashetty P."/>
            <person name="Hamidou F."/>
            <person name="Sanogo M.D."/>
            <person name="Zwaenepoel A."/>
            <person name="Wallace J."/>
            <person name="Van De Peer Y."/>
            <person name="Van Deynze A."/>
        </authorList>
    </citation>
    <scope>NUCLEOTIDE SEQUENCE</scope>
    <source>
        <tissue evidence="3">Leaves</tissue>
    </source>
</reference>
<dbReference type="AlphaFoldDB" id="A0A835EEX8"/>
<feature type="domain" description="Jacalin-type lectin" evidence="2">
    <location>
        <begin position="7"/>
        <end position="155"/>
    </location>
</feature>
<keyword evidence="4" id="KW-1185">Reference proteome</keyword>
<dbReference type="SMART" id="SM00915">
    <property type="entry name" value="Jacalin"/>
    <property type="match status" value="1"/>
</dbReference>
<dbReference type="InterPro" id="IPR001229">
    <property type="entry name" value="Jacalin-like_lectin_dom"/>
</dbReference>
<dbReference type="EMBL" id="JACEFO010002137">
    <property type="protein sequence ID" value="KAF8677972.1"/>
    <property type="molecule type" value="Genomic_DNA"/>
</dbReference>
<dbReference type="GO" id="GO:0030246">
    <property type="term" value="F:carbohydrate binding"/>
    <property type="evidence" value="ECO:0007669"/>
    <property type="project" value="UniProtKB-KW"/>
</dbReference>
<dbReference type="PANTHER" id="PTHR47293">
    <property type="entry name" value="JACALIN-RELATED LECTIN 3"/>
    <property type="match status" value="1"/>
</dbReference>
<sequence>MIAPSKMIRVGPWGGRDGSPWDDAPHRGVRRITVTYGRFMESIQVEYANRNGRPILGEKHGGGMGRSLSFTIELDFPYEFVTGVSGCYRAAHGGSPPVVLSLTFATTRGTAGDAGADDGVPFDYPMDGGVVVGWVHAFTGRSGWHLDALGLYVAALRPETPCDPVSEGSWRTDPSSTAAMAAGHHHQSKKKPFEWCYKSLLPARAVRWRSIGPEKAKKPEWGNRSPLQ</sequence>
<accession>A0A835EEX8</accession>
<dbReference type="PROSITE" id="PS51752">
    <property type="entry name" value="JACALIN_LECTIN"/>
    <property type="match status" value="1"/>
</dbReference>
<evidence type="ECO:0000313" key="3">
    <source>
        <dbReference type="EMBL" id="KAF8677972.1"/>
    </source>
</evidence>
<keyword evidence="1" id="KW-0430">Lectin</keyword>
<dbReference type="CDD" id="cd09612">
    <property type="entry name" value="Jacalin"/>
    <property type="match status" value="1"/>
</dbReference>
<evidence type="ECO:0000259" key="2">
    <source>
        <dbReference type="PROSITE" id="PS51752"/>
    </source>
</evidence>
<dbReference type="InterPro" id="IPR033734">
    <property type="entry name" value="Jacalin-like_lectin_dom_plant"/>
</dbReference>
<organism evidence="3 4">
    <name type="scientific">Digitaria exilis</name>
    <dbReference type="NCBI Taxonomy" id="1010633"/>
    <lineage>
        <taxon>Eukaryota</taxon>
        <taxon>Viridiplantae</taxon>
        <taxon>Streptophyta</taxon>
        <taxon>Embryophyta</taxon>
        <taxon>Tracheophyta</taxon>
        <taxon>Spermatophyta</taxon>
        <taxon>Magnoliopsida</taxon>
        <taxon>Liliopsida</taxon>
        <taxon>Poales</taxon>
        <taxon>Poaceae</taxon>
        <taxon>PACMAD clade</taxon>
        <taxon>Panicoideae</taxon>
        <taxon>Panicodae</taxon>
        <taxon>Paniceae</taxon>
        <taxon>Anthephorinae</taxon>
        <taxon>Digitaria</taxon>
    </lineage>
</organism>
<dbReference type="InterPro" id="IPR036404">
    <property type="entry name" value="Jacalin-like_lectin_dom_sf"/>
</dbReference>
<evidence type="ECO:0000256" key="1">
    <source>
        <dbReference type="ARBA" id="ARBA00022734"/>
    </source>
</evidence>
<evidence type="ECO:0000313" key="4">
    <source>
        <dbReference type="Proteomes" id="UP000636709"/>
    </source>
</evidence>
<dbReference type="Pfam" id="PF01419">
    <property type="entry name" value="Jacalin"/>
    <property type="match status" value="1"/>
</dbReference>
<dbReference type="OrthoDB" id="1901752at2759"/>